<keyword evidence="10" id="KW-0347">Helicase</keyword>
<evidence type="ECO:0000256" key="18">
    <source>
        <dbReference type="SAM" id="MobiDB-lite"/>
    </source>
</evidence>
<dbReference type="Gene3D" id="3.40.50.300">
    <property type="entry name" value="P-loop containing nucleotide triphosphate hydrolases"/>
    <property type="match status" value="1"/>
</dbReference>
<dbReference type="SMART" id="SM01089">
    <property type="entry name" value="Connexin_CCC"/>
    <property type="match status" value="1"/>
</dbReference>
<gene>
    <name evidence="21" type="primary">MCM9</name>
</gene>
<dbReference type="SMART" id="SM00350">
    <property type="entry name" value="MCM"/>
    <property type="match status" value="1"/>
</dbReference>
<evidence type="ECO:0000256" key="19">
    <source>
        <dbReference type="SAM" id="Phobius"/>
    </source>
</evidence>
<evidence type="ECO:0000256" key="7">
    <source>
        <dbReference type="ARBA" id="ARBA00022741"/>
    </source>
</evidence>
<sequence length="674" mass="75053">MEVGDYFNAYPSDVLNIFDKVLQRKAMELTDVEHGGLQRPKEQTMKTFHTRITGLPVCPELTRHTIPRSRDVGHFLSVTGTVIRTSVAKVLEYERDYMCTKCKHVFKVQADFDQFYTSVPPAGCPNSAECNSFKFTCLSGETEPAACRDYQEIKIQEQVQRLSVGSIPRSLVVVLEDDLVDLCKSGDDVTVYGVMSLRWKPFHEGLGCEVELVLKANNVEVNNQQAAASLLAKDVQRDFDEFWEDYRHDPLAGRNQILMSLCPKVFGMYVVKLAVAMVLAGGVQRVDSSGTKIRGECHMLLVGDPGTGKSQFLKYAAKIISRSVLTAGIGSTSAGLTVAAVKDGGEWHLEAGALVLSDGGLCCIDEFNSIKEHDRISIHEAMEQQSISVAKAGMVSMGDWAYLSSLLDKVQSHSTVVGKIWMSVLFMFRIFVLGAAADKVWGDEQSEFYCDTKEPGCTNACYNWLFPISYAHYWVLQITTVSTPTLVYLGYAVHTIHREKRKMERLKDEAMMKKSKYTDDRGKVKIKGVLLGAYMMQLLCTILLEVGFAVGQFFIFGSISVHFNFHCKVDPCSTAAGAECFNSRATEKNIFIFFMFGVSGVSVLLNILEIIYLLCKKSRAARNRFLVQELELRSQHPPTWEAISSQYGGFPPSALPSRRDDGKHSDAASKDKVI</sequence>
<dbReference type="Gene3D" id="1.20.1440.80">
    <property type="entry name" value="Gap junction channel protein cysteine-rich domain"/>
    <property type="match status" value="1"/>
</dbReference>
<keyword evidence="5" id="KW-1003">Cell membrane</keyword>
<comment type="catalytic activity">
    <reaction evidence="17">
        <text>ATP + H2O = ADP + phosphate + H(+)</text>
        <dbReference type="Rhea" id="RHEA:13065"/>
        <dbReference type="ChEBI" id="CHEBI:15377"/>
        <dbReference type="ChEBI" id="CHEBI:15378"/>
        <dbReference type="ChEBI" id="CHEBI:30616"/>
        <dbReference type="ChEBI" id="CHEBI:43474"/>
        <dbReference type="ChEBI" id="CHEBI:456216"/>
        <dbReference type="EC" id="3.6.4.12"/>
    </reaction>
</comment>
<evidence type="ECO:0000256" key="17">
    <source>
        <dbReference type="ARBA" id="ARBA00047995"/>
    </source>
</evidence>
<evidence type="ECO:0000256" key="12">
    <source>
        <dbReference type="ARBA" id="ARBA00022989"/>
    </source>
</evidence>
<dbReference type="GO" id="GO:0003697">
    <property type="term" value="F:single-stranded DNA binding"/>
    <property type="evidence" value="ECO:0007669"/>
    <property type="project" value="TreeGrafter"/>
</dbReference>
<dbReference type="EMBL" id="HAEJ01017148">
    <property type="protein sequence ID" value="SBS57605.1"/>
    <property type="molecule type" value="Transcribed_RNA"/>
</dbReference>
<evidence type="ECO:0000313" key="21">
    <source>
        <dbReference type="EMBL" id="SBS57605.1"/>
    </source>
</evidence>
<evidence type="ECO:0000256" key="2">
    <source>
        <dbReference type="ARBA" id="ARBA00004651"/>
    </source>
</evidence>
<keyword evidence="15" id="KW-0539">Nucleus</keyword>
<comment type="subcellular location">
    <subcellularLocation>
        <location evidence="2">Cell membrane</location>
        <topology evidence="2">Multi-pass membrane protein</topology>
    </subcellularLocation>
    <subcellularLocation>
        <location evidence="1">Nucleus</location>
    </subcellularLocation>
</comment>
<dbReference type="GO" id="GO:0017116">
    <property type="term" value="F:single-stranded DNA helicase activity"/>
    <property type="evidence" value="ECO:0007669"/>
    <property type="project" value="TreeGrafter"/>
</dbReference>
<dbReference type="InterPro" id="IPR033762">
    <property type="entry name" value="MCM_OB"/>
</dbReference>
<dbReference type="InterPro" id="IPR001208">
    <property type="entry name" value="MCM_dom"/>
</dbReference>
<dbReference type="Pfam" id="PF00493">
    <property type="entry name" value="MCM"/>
    <property type="match status" value="1"/>
</dbReference>
<keyword evidence="14" id="KW-0234">DNA repair</keyword>
<dbReference type="SMART" id="SM00037">
    <property type="entry name" value="CNX"/>
    <property type="match status" value="1"/>
</dbReference>
<keyword evidence="12 19" id="KW-1133">Transmembrane helix</keyword>
<evidence type="ECO:0000256" key="1">
    <source>
        <dbReference type="ARBA" id="ARBA00004123"/>
    </source>
</evidence>
<dbReference type="InterPro" id="IPR000500">
    <property type="entry name" value="Connexin"/>
</dbReference>
<keyword evidence="6 19" id="KW-0812">Transmembrane</keyword>
<dbReference type="PROSITE" id="PS50051">
    <property type="entry name" value="MCM_2"/>
    <property type="match status" value="1"/>
</dbReference>
<keyword evidence="11" id="KW-0067">ATP-binding</keyword>
<evidence type="ECO:0000256" key="4">
    <source>
        <dbReference type="ARBA" id="ARBA00012551"/>
    </source>
</evidence>
<dbReference type="PANTHER" id="PTHR11630:SF48">
    <property type="entry name" value="DNA HELICASE MCM9"/>
    <property type="match status" value="1"/>
</dbReference>
<feature type="region of interest" description="Disordered" evidence="18">
    <location>
        <begin position="643"/>
        <end position="674"/>
    </location>
</feature>
<dbReference type="PRINTS" id="PR00206">
    <property type="entry name" value="CONNEXIN"/>
</dbReference>
<keyword evidence="8" id="KW-0227">DNA damage</keyword>
<evidence type="ECO:0000256" key="15">
    <source>
        <dbReference type="ARBA" id="ARBA00023242"/>
    </source>
</evidence>
<dbReference type="GO" id="GO:0005634">
    <property type="term" value="C:nucleus"/>
    <property type="evidence" value="ECO:0007669"/>
    <property type="project" value="UniProtKB-SubCell"/>
</dbReference>
<proteinExistence type="inferred from homology"/>
<evidence type="ECO:0000256" key="9">
    <source>
        <dbReference type="ARBA" id="ARBA00022801"/>
    </source>
</evidence>
<dbReference type="SUPFAM" id="SSF52540">
    <property type="entry name" value="P-loop containing nucleoside triphosphate hydrolases"/>
    <property type="match status" value="1"/>
</dbReference>
<keyword evidence="7" id="KW-0547">Nucleotide-binding</keyword>
<evidence type="ECO:0000256" key="8">
    <source>
        <dbReference type="ARBA" id="ARBA00022763"/>
    </source>
</evidence>
<feature type="transmembrane region" description="Helical" evidence="19">
    <location>
        <begin position="531"/>
        <end position="555"/>
    </location>
</feature>
<evidence type="ECO:0000256" key="5">
    <source>
        <dbReference type="ARBA" id="ARBA00022475"/>
    </source>
</evidence>
<dbReference type="InterPro" id="IPR013092">
    <property type="entry name" value="Connexin_N"/>
</dbReference>
<feature type="compositionally biased region" description="Basic and acidic residues" evidence="18">
    <location>
        <begin position="657"/>
        <end position="674"/>
    </location>
</feature>
<evidence type="ECO:0000259" key="20">
    <source>
        <dbReference type="PROSITE" id="PS50051"/>
    </source>
</evidence>
<dbReference type="PANTHER" id="PTHR11630">
    <property type="entry name" value="DNA REPLICATION LICENSING FACTOR MCM FAMILY MEMBER"/>
    <property type="match status" value="1"/>
</dbReference>
<dbReference type="Pfam" id="PF26066">
    <property type="entry name" value="MCM9_N"/>
    <property type="match status" value="1"/>
</dbReference>
<evidence type="ECO:0000256" key="3">
    <source>
        <dbReference type="ARBA" id="ARBA00008010"/>
    </source>
</evidence>
<keyword evidence="9" id="KW-0378">Hydrolase</keyword>
<dbReference type="InterPro" id="IPR019570">
    <property type="entry name" value="Connexin_CCC"/>
</dbReference>
<dbReference type="SUPFAM" id="SSF50249">
    <property type="entry name" value="Nucleic acid-binding proteins"/>
    <property type="match status" value="1"/>
</dbReference>
<dbReference type="GO" id="GO:0042555">
    <property type="term" value="C:MCM complex"/>
    <property type="evidence" value="ECO:0007669"/>
    <property type="project" value="TreeGrafter"/>
</dbReference>
<dbReference type="EC" id="3.6.4.12" evidence="4"/>
<reference evidence="21" key="1">
    <citation type="submission" date="2016-05" db="EMBL/GenBank/DDBJ databases">
        <authorList>
            <person name="Lavstsen T."/>
            <person name="Jespersen J.S."/>
        </authorList>
    </citation>
    <scope>NUCLEOTIDE SEQUENCE</scope>
    <source>
        <tissue evidence="21">Brain</tissue>
    </source>
</reference>
<evidence type="ECO:0000256" key="13">
    <source>
        <dbReference type="ARBA" id="ARBA00023136"/>
    </source>
</evidence>
<keyword evidence="13 19" id="KW-0472">Membrane</keyword>
<evidence type="ECO:0000256" key="10">
    <source>
        <dbReference type="ARBA" id="ARBA00022806"/>
    </source>
</evidence>
<protein>
    <recommendedName>
        <fullName evidence="16">DNA helicase MCM9</fullName>
        <ecNumber evidence="4">3.6.4.12</ecNumber>
    </recommendedName>
</protein>
<organism evidence="21">
    <name type="scientific">Nothobranchius furzeri</name>
    <name type="common">Turquoise killifish</name>
    <dbReference type="NCBI Taxonomy" id="105023"/>
    <lineage>
        <taxon>Eukaryota</taxon>
        <taxon>Metazoa</taxon>
        <taxon>Chordata</taxon>
        <taxon>Craniata</taxon>
        <taxon>Vertebrata</taxon>
        <taxon>Euteleostomi</taxon>
        <taxon>Actinopterygii</taxon>
        <taxon>Neopterygii</taxon>
        <taxon>Teleostei</taxon>
        <taxon>Neoteleostei</taxon>
        <taxon>Acanthomorphata</taxon>
        <taxon>Ovalentaria</taxon>
        <taxon>Atherinomorphae</taxon>
        <taxon>Cyprinodontiformes</taxon>
        <taxon>Nothobranchiidae</taxon>
        <taxon>Nothobranchius</taxon>
    </lineage>
</organism>
<evidence type="ECO:0000256" key="14">
    <source>
        <dbReference type="ARBA" id="ARBA00023204"/>
    </source>
</evidence>
<dbReference type="Pfam" id="PF17207">
    <property type="entry name" value="MCM_OB"/>
    <property type="match status" value="1"/>
</dbReference>
<dbReference type="Pfam" id="PF00029">
    <property type="entry name" value="Connexin"/>
    <property type="match status" value="1"/>
</dbReference>
<dbReference type="GO" id="GO:0000724">
    <property type="term" value="P:double-strand break repair via homologous recombination"/>
    <property type="evidence" value="ECO:0007669"/>
    <property type="project" value="TreeGrafter"/>
</dbReference>
<evidence type="ECO:0000256" key="16">
    <source>
        <dbReference type="ARBA" id="ARBA00041085"/>
    </source>
</evidence>
<name>A0A1A8VB21_NOTFU</name>
<accession>A0A1A8VB21</accession>
<dbReference type="InterPro" id="IPR012340">
    <property type="entry name" value="NA-bd_OB-fold"/>
</dbReference>
<dbReference type="AlphaFoldDB" id="A0A1A8VB21"/>
<feature type="domain" description="MCM C-terminal AAA(+) ATPase" evidence="20">
    <location>
        <begin position="253"/>
        <end position="396"/>
    </location>
</feature>
<dbReference type="InterPro" id="IPR058768">
    <property type="entry name" value="MCM9_N"/>
</dbReference>
<feature type="transmembrane region" description="Helical" evidence="19">
    <location>
        <begin position="473"/>
        <end position="493"/>
    </location>
</feature>
<evidence type="ECO:0000256" key="6">
    <source>
        <dbReference type="ARBA" id="ARBA00022692"/>
    </source>
</evidence>
<dbReference type="GO" id="GO:0005524">
    <property type="term" value="F:ATP binding"/>
    <property type="evidence" value="ECO:0007669"/>
    <property type="project" value="UniProtKB-KW"/>
</dbReference>
<dbReference type="GO" id="GO:0007154">
    <property type="term" value="P:cell communication"/>
    <property type="evidence" value="ECO:0007669"/>
    <property type="project" value="InterPro"/>
</dbReference>
<dbReference type="InterPro" id="IPR038359">
    <property type="entry name" value="Connexin_N_sf"/>
</dbReference>
<evidence type="ECO:0000256" key="11">
    <source>
        <dbReference type="ARBA" id="ARBA00022840"/>
    </source>
</evidence>
<dbReference type="GO" id="GO:0016787">
    <property type="term" value="F:hydrolase activity"/>
    <property type="evidence" value="ECO:0007669"/>
    <property type="project" value="UniProtKB-KW"/>
</dbReference>
<dbReference type="GO" id="GO:0005922">
    <property type="term" value="C:connexin complex"/>
    <property type="evidence" value="ECO:0007669"/>
    <property type="project" value="InterPro"/>
</dbReference>
<dbReference type="InterPro" id="IPR031327">
    <property type="entry name" value="MCM"/>
</dbReference>
<comment type="similarity">
    <text evidence="3">Belongs to the MCM family.</text>
</comment>
<dbReference type="InterPro" id="IPR027417">
    <property type="entry name" value="P-loop_NTPase"/>
</dbReference>
<reference evidence="21" key="2">
    <citation type="submission" date="2016-06" db="EMBL/GenBank/DDBJ databases">
        <title>The genome of a short-lived fish provides insights into sex chromosome evolution and the genetic control of aging.</title>
        <authorList>
            <person name="Reichwald K."/>
            <person name="Felder M."/>
            <person name="Petzold A."/>
            <person name="Koch P."/>
            <person name="Groth M."/>
            <person name="Platzer M."/>
        </authorList>
    </citation>
    <scope>NUCLEOTIDE SEQUENCE</scope>
    <source>
        <tissue evidence="21">Brain</tissue>
    </source>
</reference>
<dbReference type="Gene3D" id="2.40.50.140">
    <property type="entry name" value="Nucleic acid-binding proteins"/>
    <property type="match status" value="1"/>
</dbReference>
<feature type="transmembrane region" description="Helical" evidence="19">
    <location>
        <begin position="590"/>
        <end position="615"/>
    </location>
</feature>